<protein>
    <recommendedName>
        <fullName evidence="3">Halocarboxylic acid dehydrogenase DehI</fullName>
    </recommendedName>
</protein>
<gene>
    <name evidence="1" type="ORF">BJ983_005286</name>
</gene>
<organism evidence="1 2">
    <name type="scientific">Actinomycetospora corticicola</name>
    <dbReference type="NCBI Taxonomy" id="663602"/>
    <lineage>
        <taxon>Bacteria</taxon>
        <taxon>Bacillati</taxon>
        <taxon>Actinomycetota</taxon>
        <taxon>Actinomycetes</taxon>
        <taxon>Pseudonocardiales</taxon>
        <taxon>Pseudonocardiaceae</taxon>
        <taxon>Actinomycetospora</taxon>
    </lineage>
</organism>
<name>A0A7Y9E0V2_9PSEU</name>
<evidence type="ECO:0008006" key="3">
    <source>
        <dbReference type="Google" id="ProtNLM"/>
    </source>
</evidence>
<keyword evidence="2" id="KW-1185">Reference proteome</keyword>
<dbReference type="EMBL" id="JACCBN010000001">
    <property type="protein sequence ID" value="NYD39184.1"/>
    <property type="molecule type" value="Genomic_DNA"/>
</dbReference>
<sequence length="289" mass="31270">MPTPRTAFPQVEEHEATGALAEAYTSMRGTLRVPWVMFAARCMARFGDYVPAAWEAARPVFGTVGLERASDEIRALAALPEPPPRVEVPDDVRAAVRALHYGNAKYLLLITAWSEGLHGRSSGGHDDGSWDTTALPGGAPADMPELTLVDPRTAGDDVLTLLDRIVDDHLHHGPASDFRVLAAWPEHLAALHHQVLAPVVRTVDYDLRARDLLHRARAIVGAFPTPAGLSPAQAGEVVDDTQRAALVAMLSMFQRFILDVTMDTTRLAQALDGPEEGLRSPYPTTSGKL</sequence>
<evidence type="ECO:0000313" key="1">
    <source>
        <dbReference type="EMBL" id="NYD39184.1"/>
    </source>
</evidence>
<evidence type="ECO:0000313" key="2">
    <source>
        <dbReference type="Proteomes" id="UP000535890"/>
    </source>
</evidence>
<proteinExistence type="predicted"/>
<accession>A0A7Y9E0V2</accession>
<dbReference type="AlphaFoldDB" id="A0A7Y9E0V2"/>
<dbReference type="RefSeq" id="WP_179796538.1">
    <property type="nucleotide sequence ID" value="NZ_BAABHP010000001.1"/>
</dbReference>
<dbReference type="Proteomes" id="UP000535890">
    <property type="component" value="Unassembled WGS sequence"/>
</dbReference>
<reference evidence="1 2" key="1">
    <citation type="submission" date="2020-07" db="EMBL/GenBank/DDBJ databases">
        <title>Sequencing the genomes of 1000 actinobacteria strains.</title>
        <authorList>
            <person name="Klenk H.-P."/>
        </authorList>
    </citation>
    <scope>NUCLEOTIDE SEQUENCE [LARGE SCALE GENOMIC DNA]</scope>
    <source>
        <strain evidence="1 2">DSM 45772</strain>
    </source>
</reference>
<comment type="caution">
    <text evidence="1">The sequence shown here is derived from an EMBL/GenBank/DDBJ whole genome shotgun (WGS) entry which is preliminary data.</text>
</comment>